<protein>
    <recommendedName>
        <fullName evidence="1">DNA2/NAM7 helicase-like C-terminal domain-containing protein</fullName>
    </recommendedName>
</protein>
<feature type="domain" description="DNA2/NAM7 helicase-like C-terminal" evidence="1">
    <location>
        <begin position="1"/>
        <end position="115"/>
    </location>
</feature>
<dbReference type="Gene3D" id="3.40.50.300">
    <property type="entry name" value="P-loop containing nucleotide triphosphate hydrolases"/>
    <property type="match status" value="1"/>
</dbReference>
<dbReference type="PANTHER" id="PTHR10887">
    <property type="entry name" value="DNA2/NAM7 HELICASE FAMILY"/>
    <property type="match status" value="1"/>
</dbReference>
<dbReference type="OrthoDB" id="6513042at2759"/>
<dbReference type="Pfam" id="PF13087">
    <property type="entry name" value="AAA_12"/>
    <property type="match status" value="1"/>
</dbReference>
<organism evidence="2 3">
    <name type="scientific">Phytophthora megakarya</name>
    <dbReference type="NCBI Taxonomy" id="4795"/>
    <lineage>
        <taxon>Eukaryota</taxon>
        <taxon>Sar</taxon>
        <taxon>Stramenopiles</taxon>
        <taxon>Oomycota</taxon>
        <taxon>Peronosporomycetes</taxon>
        <taxon>Peronosporales</taxon>
        <taxon>Peronosporaceae</taxon>
        <taxon>Phytophthora</taxon>
    </lineage>
</organism>
<dbReference type="InterPro" id="IPR047187">
    <property type="entry name" value="SF1_C_Upf1"/>
</dbReference>
<dbReference type="EMBL" id="NBNE01002004">
    <property type="protein sequence ID" value="OWZ11872.1"/>
    <property type="molecule type" value="Genomic_DNA"/>
</dbReference>
<accession>A0A225W2U9</accession>
<dbReference type="STRING" id="4795.A0A225W2U9"/>
<name>A0A225W2U9_9STRA</name>
<sequence>MNETEAFCVIDIIQRFQRQLGQIADRQRNLLVITPYQGQIRFLKRTLAQYDHDQPSKIRVEVATADSCIGREADIVILSLVRSNTTGQLGFMEDDEKRALVMLSRETEYLFIFGDISLYSTSELWKNVFREFRRARSLETREIRDVHELKRSVDRLTKTNEQEI</sequence>
<dbReference type="InterPro" id="IPR045055">
    <property type="entry name" value="DNA2/NAM7-like"/>
</dbReference>
<dbReference type="AlphaFoldDB" id="A0A225W2U9"/>
<keyword evidence="3" id="KW-1185">Reference proteome</keyword>
<dbReference type="SUPFAM" id="SSF52540">
    <property type="entry name" value="P-loop containing nucleoside triphosphate hydrolases"/>
    <property type="match status" value="1"/>
</dbReference>
<dbReference type="CDD" id="cd18808">
    <property type="entry name" value="SF1_C_Upf1"/>
    <property type="match status" value="1"/>
</dbReference>
<dbReference type="InterPro" id="IPR027417">
    <property type="entry name" value="P-loop_NTPase"/>
</dbReference>
<proteinExistence type="predicted"/>
<evidence type="ECO:0000259" key="1">
    <source>
        <dbReference type="Pfam" id="PF13087"/>
    </source>
</evidence>
<dbReference type="PANTHER" id="PTHR10887:SF495">
    <property type="entry name" value="HELICASE SENATAXIN ISOFORM X1-RELATED"/>
    <property type="match status" value="1"/>
</dbReference>
<dbReference type="Proteomes" id="UP000198211">
    <property type="component" value="Unassembled WGS sequence"/>
</dbReference>
<dbReference type="InterPro" id="IPR041679">
    <property type="entry name" value="DNA2/NAM7-like_C"/>
</dbReference>
<comment type="caution">
    <text evidence="2">The sequence shown here is derived from an EMBL/GenBank/DDBJ whole genome shotgun (WGS) entry which is preliminary data.</text>
</comment>
<gene>
    <name evidence="2" type="ORF">PHMEG_00015046</name>
</gene>
<reference evidence="3" key="1">
    <citation type="submission" date="2017-03" db="EMBL/GenBank/DDBJ databases">
        <title>Phytopthora megakarya and P. palmivora, two closely related causual agents of cacao black pod achieved similar genome size and gene model numbers by different mechanisms.</title>
        <authorList>
            <person name="Ali S."/>
            <person name="Shao J."/>
            <person name="Larry D.J."/>
            <person name="Kronmiller B."/>
            <person name="Shen D."/>
            <person name="Strem M.D."/>
            <person name="Melnick R.L."/>
            <person name="Guiltinan M.J."/>
            <person name="Tyler B.M."/>
            <person name="Meinhardt L.W."/>
            <person name="Bailey B.A."/>
        </authorList>
    </citation>
    <scope>NUCLEOTIDE SEQUENCE [LARGE SCALE GENOMIC DNA]</scope>
    <source>
        <strain evidence="3">zdho120</strain>
    </source>
</reference>
<evidence type="ECO:0000313" key="3">
    <source>
        <dbReference type="Proteomes" id="UP000198211"/>
    </source>
</evidence>
<evidence type="ECO:0000313" key="2">
    <source>
        <dbReference type="EMBL" id="OWZ11872.1"/>
    </source>
</evidence>